<dbReference type="InterPro" id="IPR004891">
    <property type="entry name" value="Mercury-R_MerC"/>
</dbReference>
<keyword evidence="3" id="KW-1185">Reference proteome</keyword>
<keyword evidence="1" id="KW-0472">Membrane</keyword>
<keyword evidence="1" id="KW-1133">Transmembrane helix</keyword>
<name>A0ABQ3J1C1_9GAMM</name>
<dbReference type="Pfam" id="PF03203">
    <property type="entry name" value="MerC"/>
    <property type="match status" value="1"/>
</dbReference>
<protein>
    <recommendedName>
        <fullName evidence="4">MerC domain-containing protein</fullName>
    </recommendedName>
</protein>
<feature type="transmembrane region" description="Helical" evidence="1">
    <location>
        <begin position="74"/>
        <end position="96"/>
    </location>
</feature>
<feature type="transmembrane region" description="Helical" evidence="1">
    <location>
        <begin position="45"/>
        <end position="62"/>
    </location>
</feature>
<gene>
    <name evidence="2" type="ORF">GCM10011501_32660</name>
</gene>
<accession>A0ABQ3J1C1</accession>
<dbReference type="EMBL" id="BNAH01000016">
    <property type="protein sequence ID" value="GHF00678.1"/>
    <property type="molecule type" value="Genomic_DNA"/>
</dbReference>
<feature type="transmembrane region" description="Helical" evidence="1">
    <location>
        <begin position="102"/>
        <end position="120"/>
    </location>
</feature>
<dbReference type="RefSeq" id="WP_189379335.1">
    <property type="nucleotide sequence ID" value="NZ_BNAH01000016.1"/>
</dbReference>
<comment type="caution">
    <text evidence="2">The sequence shown here is derived from an EMBL/GenBank/DDBJ whole genome shotgun (WGS) entry which is preliminary data.</text>
</comment>
<reference evidence="3" key="1">
    <citation type="journal article" date="2019" name="Int. J. Syst. Evol. Microbiol.">
        <title>The Global Catalogue of Microorganisms (GCM) 10K type strain sequencing project: providing services to taxonomists for standard genome sequencing and annotation.</title>
        <authorList>
            <consortium name="The Broad Institute Genomics Platform"/>
            <consortium name="The Broad Institute Genome Sequencing Center for Infectious Disease"/>
            <person name="Wu L."/>
            <person name="Ma J."/>
        </authorList>
    </citation>
    <scope>NUCLEOTIDE SEQUENCE [LARGE SCALE GENOMIC DNA]</scope>
    <source>
        <strain evidence="3">CGMCC 1.15922</strain>
    </source>
</reference>
<keyword evidence="1" id="KW-0812">Transmembrane</keyword>
<feature type="transmembrane region" description="Helical" evidence="1">
    <location>
        <begin position="12"/>
        <end position="33"/>
    </location>
</feature>
<proteinExistence type="predicted"/>
<evidence type="ECO:0000256" key="1">
    <source>
        <dbReference type="SAM" id="Phobius"/>
    </source>
</evidence>
<dbReference type="Proteomes" id="UP000626370">
    <property type="component" value="Unassembled WGS sequence"/>
</dbReference>
<evidence type="ECO:0000313" key="3">
    <source>
        <dbReference type="Proteomes" id="UP000626370"/>
    </source>
</evidence>
<evidence type="ECO:0008006" key="4">
    <source>
        <dbReference type="Google" id="ProtNLM"/>
    </source>
</evidence>
<evidence type="ECO:0000313" key="2">
    <source>
        <dbReference type="EMBL" id="GHF00678.1"/>
    </source>
</evidence>
<sequence length="131" mass="14485">MKITQETTDKFSIGLSMLCAIHCMLLPLLLVALPSLGALQLDNEAFHIWMLIAVIPTSIYALTLGCKKHKRYRLLIWGITGLTLMILAVTLGHNIIGETGEKILTLLGAFCVVIAHFGNFKRCRQHSNCGH</sequence>
<organism evidence="2 3">
    <name type="scientific">Thalassotalea profundi</name>
    <dbReference type="NCBI Taxonomy" id="2036687"/>
    <lineage>
        <taxon>Bacteria</taxon>
        <taxon>Pseudomonadati</taxon>
        <taxon>Pseudomonadota</taxon>
        <taxon>Gammaproteobacteria</taxon>
        <taxon>Alteromonadales</taxon>
        <taxon>Colwelliaceae</taxon>
        <taxon>Thalassotalea</taxon>
    </lineage>
</organism>